<dbReference type="GO" id="GO:1990481">
    <property type="term" value="P:mRNA pseudouridine synthesis"/>
    <property type="evidence" value="ECO:0007669"/>
    <property type="project" value="TreeGrafter"/>
</dbReference>
<feature type="region of interest" description="Disordered" evidence="6">
    <location>
        <begin position="1"/>
        <end position="108"/>
    </location>
</feature>
<feature type="active site" description="Nucleophile" evidence="4">
    <location>
        <position position="188"/>
    </location>
</feature>
<dbReference type="EnsemblFungi" id="EJT69835">
    <property type="protein sequence ID" value="EJT69835"/>
    <property type="gene ID" value="GGTG_12718"/>
</dbReference>
<feature type="region of interest" description="Disordered" evidence="6">
    <location>
        <begin position="670"/>
        <end position="694"/>
    </location>
</feature>
<dbReference type="Gene3D" id="3.30.70.580">
    <property type="entry name" value="Pseudouridine synthase I, catalytic domain, N-terminal subdomain"/>
    <property type="match status" value="1"/>
</dbReference>
<dbReference type="FunCoup" id="J3PGT8">
    <property type="interactions" value="990"/>
</dbReference>
<evidence type="ECO:0000256" key="5">
    <source>
        <dbReference type="PIRSR" id="PIRSR641708-2"/>
    </source>
</evidence>
<evidence type="ECO:0000256" key="2">
    <source>
        <dbReference type="ARBA" id="ARBA00022694"/>
    </source>
</evidence>
<evidence type="ECO:0000256" key="6">
    <source>
        <dbReference type="SAM" id="MobiDB-lite"/>
    </source>
</evidence>
<dbReference type="CDD" id="cd02568">
    <property type="entry name" value="PseudoU_synth_PUS1_PUS2"/>
    <property type="match status" value="1"/>
</dbReference>
<accession>J3PGT8</accession>
<dbReference type="VEuPathDB" id="FungiDB:GGTG_12718"/>
<comment type="similarity">
    <text evidence="1">Belongs to the tRNA pseudouridine synthase TruA family.</text>
</comment>
<feature type="domain" description="Pseudouridine synthase I TruA alpha/beta" evidence="7">
    <location>
        <begin position="487"/>
        <end position="591"/>
    </location>
</feature>
<dbReference type="Pfam" id="PF01416">
    <property type="entry name" value="PseudoU_synth_1"/>
    <property type="match status" value="1"/>
</dbReference>
<dbReference type="OrthoDB" id="10256309at2759"/>
<proteinExistence type="inferred from homology"/>
<dbReference type="STRING" id="644352.J3PGT8"/>
<evidence type="ECO:0000313" key="8">
    <source>
        <dbReference type="EMBL" id="EJT69835.1"/>
    </source>
</evidence>
<dbReference type="EMBL" id="GL385403">
    <property type="protein sequence ID" value="EJT69835.1"/>
    <property type="molecule type" value="Genomic_DNA"/>
</dbReference>
<evidence type="ECO:0000256" key="3">
    <source>
        <dbReference type="ARBA" id="ARBA00023235"/>
    </source>
</evidence>
<dbReference type="Gene3D" id="3.30.70.660">
    <property type="entry name" value="Pseudouridine synthase I, catalytic domain, C-terminal subdomain"/>
    <property type="match status" value="1"/>
</dbReference>
<dbReference type="GO" id="GO:0009982">
    <property type="term" value="F:pseudouridine synthase activity"/>
    <property type="evidence" value="ECO:0007669"/>
    <property type="project" value="InterPro"/>
</dbReference>
<evidence type="ECO:0000313" key="10">
    <source>
        <dbReference type="Proteomes" id="UP000006039"/>
    </source>
</evidence>
<dbReference type="SMR" id="J3PGT8"/>
<dbReference type="AlphaFoldDB" id="J3PGT8"/>
<reference evidence="9" key="4">
    <citation type="journal article" date="2015" name="G3 (Bethesda)">
        <title>Genome sequences of three phytopathogenic species of the Magnaporthaceae family of fungi.</title>
        <authorList>
            <person name="Okagaki L.H."/>
            <person name="Nunes C.C."/>
            <person name="Sailsbery J."/>
            <person name="Clay B."/>
            <person name="Brown D."/>
            <person name="John T."/>
            <person name="Oh Y."/>
            <person name="Young N."/>
            <person name="Fitzgerald M."/>
            <person name="Haas B.J."/>
            <person name="Zeng Q."/>
            <person name="Young S."/>
            <person name="Adiconis X."/>
            <person name="Fan L."/>
            <person name="Levin J.Z."/>
            <person name="Mitchell T.K."/>
            <person name="Okubara P.A."/>
            <person name="Farman M.L."/>
            <person name="Kohn L.M."/>
            <person name="Birren B."/>
            <person name="Ma L.-J."/>
            <person name="Dean R.A."/>
        </authorList>
    </citation>
    <scope>NUCLEOTIDE SEQUENCE</scope>
    <source>
        <strain evidence="9">R3-111a-1</strain>
    </source>
</reference>
<keyword evidence="3" id="KW-0413">Isomerase</keyword>
<dbReference type="SUPFAM" id="SSF55120">
    <property type="entry name" value="Pseudouridine synthase"/>
    <property type="match status" value="1"/>
</dbReference>
<dbReference type="PANTHER" id="PTHR11142:SF4">
    <property type="entry name" value="PSEUDOURIDYLATE SYNTHASE 1 HOMOLOG"/>
    <property type="match status" value="1"/>
</dbReference>
<feature type="compositionally biased region" description="Basic residues" evidence="6">
    <location>
        <begin position="51"/>
        <end position="61"/>
    </location>
</feature>
<dbReference type="GO" id="GO:0005634">
    <property type="term" value="C:nucleus"/>
    <property type="evidence" value="ECO:0007669"/>
    <property type="project" value="TreeGrafter"/>
</dbReference>
<feature type="binding site" evidence="5">
    <location>
        <position position="289"/>
    </location>
    <ligand>
        <name>substrate</name>
    </ligand>
</feature>
<dbReference type="RefSeq" id="XP_009228883.1">
    <property type="nucleotide sequence ID" value="XM_009230619.1"/>
</dbReference>
<reference evidence="9" key="5">
    <citation type="submission" date="2018-04" db="UniProtKB">
        <authorList>
            <consortium name="EnsemblFungi"/>
        </authorList>
    </citation>
    <scope>IDENTIFICATION</scope>
    <source>
        <strain evidence="9">R3-111a-1</strain>
    </source>
</reference>
<evidence type="ECO:0000313" key="9">
    <source>
        <dbReference type="EnsemblFungi" id="EJT69835"/>
    </source>
</evidence>
<keyword evidence="10" id="KW-1185">Reference proteome</keyword>
<dbReference type="GO" id="GO:0003723">
    <property type="term" value="F:RNA binding"/>
    <property type="evidence" value="ECO:0007669"/>
    <property type="project" value="InterPro"/>
</dbReference>
<feature type="compositionally biased region" description="Basic and acidic residues" evidence="6">
    <location>
        <begin position="71"/>
        <end position="83"/>
    </location>
</feature>
<feature type="region of interest" description="Disordered" evidence="6">
    <location>
        <begin position="209"/>
        <end position="233"/>
    </location>
</feature>
<dbReference type="eggNOG" id="KOG2553">
    <property type="taxonomic scope" value="Eukaryota"/>
</dbReference>
<dbReference type="InterPro" id="IPR001406">
    <property type="entry name" value="PsdUridine_synth_TruA"/>
</dbReference>
<dbReference type="FunFam" id="3.30.70.660:FF:000002">
    <property type="entry name" value="tRNA pseudouridine synthase"/>
    <property type="match status" value="1"/>
</dbReference>
<protein>
    <submittedName>
        <fullName evidence="8">tRNA pseudouridine synthase 1</fullName>
    </submittedName>
</protein>
<feature type="region of interest" description="Disordered" evidence="6">
    <location>
        <begin position="379"/>
        <end position="415"/>
    </location>
</feature>
<reference evidence="8" key="3">
    <citation type="submission" date="2010-09" db="EMBL/GenBank/DDBJ databases">
        <title>Annotation of Gaeumannomyces graminis var. tritici R3-111a-1.</title>
        <authorList>
            <consortium name="The Broad Institute Genome Sequencing Platform"/>
            <person name="Ma L.-J."/>
            <person name="Dead R."/>
            <person name="Young S.K."/>
            <person name="Zeng Q."/>
            <person name="Gargeya S."/>
            <person name="Fitzgerald M."/>
            <person name="Haas B."/>
            <person name="Abouelleil A."/>
            <person name="Alvarado L."/>
            <person name="Arachchi H.M."/>
            <person name="Berlin A."/>
            <person name="Brown A."/>
            <person name="Chapman S.B."/>
            <person name="Chen Z."/>
            <person name="Dunbar C."/>
            <person name="Freedman E."/>
            <person name="Gearin G."/>
            <person name="Gellesch M."/>
            <person name="Goldberg J."/>
            <person name="Griggs A."/>
            <person name="Gujja S."/>
            <person name="Heiman D."/>
            <person name="Howarth C."/>
            <person name="Larson L."/>
            <person name="Lui A."/>
            <person name="MacDonald P.J.P."/>
            <person name="Mehta T."/>
            <person name="Montmayeur A."/>
            <person name="Murphy C."/>
            <person name="Neiman D."/>
            <person name="Pearson M."/>
            <person name="Priest M."/>
            <person name="Roberts A."/>
            <person name="Saif S."/>
            <person name="Shea T."/>
            <person name="Shenoy N."/>
            <person name="Sisk P."/>
            <person name="Stolte C."/>
            <person name="Sykes S."/>
            <person name="Yandava C."/>
            <person name="Wortman J."/>
            <person name="Nusbaum C."/>
            <person name="Birren B."/>
        </authorList>
    </citation>
    <scope>NUCLEOTIDE SEQUENCE</scope>
    <source>
        <strain evidence="8">R3-111a-1</strain>
    </source>
</reference>
<gene>
    <name evidence="9" type="primary">20353176</name>
    <name evidence="8" type="ORF">GGTG_12718</name>
</gene>
<dbReference type="InterPro" id="IPR020103">
    <property type="entry name" value="PsdUridine_synth_cat_dom_sf"/>
</dbReference>
<reference evidence="10" key="1">
    <citation type="submission" date="2010-07" db="EMBL/GenBank/DDBJ databases">
        <title>The genome sequence of Gaeumannomyces graminis var. tritici strain R3-111a-1.</title>
        <authorList>
            <consortium name="The Broad Institute Genome Sequencing Platform"/>
            <person name="Ma L.-J."/>
            <person name="Dead R."/>
            <person name="Young S."/>
            <person name="Zeng Q."/>
            <person name="Koehrsen M."/>
            <person name="Alvarado L."/>
            <person name="Berlin A."/>
            <person name="Chapman S.B."/>
            <person name="Chen Z."/>
            <person name="Freedman E."/>
            <person name="Gellesch M."/>
            <person name="Goldberg J."/>
            <person name="Griggs A."/>
            <person name="Gujja S."/>
            <person name="Heilman E.R."/>
            <person name="Heiman D."/>
            <person name="Hepburn T."/>
            <person name="Howarth C."/>
            <person name="Jen D."/>
            <person name="Larson L."/>
            <person name="Mehta T."/>
            <person name="Neiman D."/>
            <person name="Pearson M."/>
            <person name="Roberts A."/>
            <person name="Saif S."/>
            <person name="Shea T."/>
            <person name="Shenoy N."/>
            <person name="Sisk P."/>
            <person name="Stolte C."/>
            <person name="Sykes S."/>
            <person name="Walk T."/>
            <person name="White J."/>
            <person name="Yandava C."/>
            <person name="Haas B."/>
            <person name="Nusbaum C."/>
            <person name="Birren B."/>
        </authorList>
    </citation>
    <scope>NUCLEOTIDE SEQUENCE [LARGE SCALE GENOMIC DNA]</scope>
    <source>
        <strain evidence="10">R3-111a-1</strain>
    </source>
</reference>
<sequence length="694" mass="75819">MPTSDTHKKVAALAPGAPPANASNTSQGAVVLGDTNDDAAAKAGGDGWNHGRQRAGRKGKRNGAGGGPGGQDRKRKDREDRAHFSTKRRRPQGGNGNDEAADGAGDAPSYMNIQFSAEEIAAEEKRPKRKVAVLIGYAGTGYKGMQINHQEKTIEGDLFRAFVEAGAISKANASDPRKVSLMRCARTDKGVHAASNVVSLKVILDEPEAAKTAEASTEEGEGTKTNSAETAGDDQNLEVDKAGEAGDMTAEEALTARINKHLPDQIRIWGIIRTNNAFSSHQACDSRWYEYLMPSHVLLPPHPDSFLGKKIVAAVKEKGEFDDWKTRLGETFDFWDKVEENEIKPILSKLDDATRDEVLRRLHVIDDLQQPNQLGAEDVEVGGAAPDGSNKSPAATAVETGEAPACETAAPSTADPQAMADVQNDKAAAAPDAEADPADAEMAISSWYTASEAELAVRDIKAAYITAKKRYRVSEERLSQLQGALDCYIGTNNFHNYTILKKFSDSSAKRHIKSFVVNRQPIQIGDTQWLSLKVHGQSFMMHQIRKMVAMAVLLVRSGAPPADRIKASYGPKRISIPKAPGLGLLLERPVFENYSKRAVQSLDRPPLNFDKFEAEIQSFKDKHIYKRMWDVEERANVFHTFYNQLDSFATDYFLWVTANGFDVAYERKEKGDRVPKGLEAQLGDDGENPDEGEG</sequence>
<keyword evidence="2" id="KW-0819">tRNA processing</keyword>
<organism evidence="8">
    <name type="scientific">Gaeumannomyces tritici (strain R3-111a-1)</name>
    <name type="common">Wheat and barley take-all root rot fungus</name>
    <name type="synonym">Gaeumannomyces graminis var. tritici</name>
    <dbReference type="NCBI Taxonomy" id="644352"/>
    <lineage>
        <taxon>Eukaryota</taxon>
        <taxon>Fungi</taxon>
        <taxon>Dikarya</taxon>
        <taxon>Ascomycota</taxon>
        <taxon>Pezizomycotina</taxon>
        <taxon>Sordariomycetes</taxon>
        <taxon>Sordariomycetidae</taxon>
        <taxon>Magnaporthales</taxon>
        <taxon>Magnaporthaceae</taxon>
        <taxon>Gaeumannomyces</taxon>
    </lineage>
</organism>
<dbReference type="InterPro" id="IPR041708">
    <property type="entry name" value="PUS1/PUS2-like"/>
</dbReference>
<evidence type="ECO:0000259" key="7">
    <source>
        <dbReference type="Pfam" id="PF01416"/>
    </source>
</evidence>
<reference evidence="8" key="2">
    <citation type="submission" date="2010-07" db="EMBL/GenBank/DDBJ databases">
        <authorList>
            <consortium name="The Broad Institute Genome Sequencing Platform"/>
            <consortium name="Broad Institute Genome Sequencing Center for Infectious Disease"/>
            <person name="Ma L.-J."/>
            <person name="Dead R."/>
            <person name="Young S."/>
            <person name="Zeng Q."/>
            <person name="Koehrsen M."/>
            <person name="Alvarado L."/>
            <person name="Berlin A."/>
            <person name="Chapman S.B."/>
            <person name="Chen Z."/>
            <person name="Freedman E."/>
            <person name="Gellesch M."/>
            <person name="Goldberg J."/>
            <person name="Griggs A."/>
            <person name="Gujja S."/>
            <person name="Heilman E.R."/>
            <person name="Heiman D."/>
            <person name="Hepburn T."/>
            <person name="Howarth C."/>
            <person name="Jen D."/>
            <person name="Larson L."/>
            <person name="Mehta T."/>
            <person name="Neiman D."/>
            <person name="Pearson M."/>
            <person name="Roberts A."/>
            <person name="Saif S."/>
            <person name="Shea T."/>
            <person name="Shenoy N."/>
            <person name="Sisk P."/>
            <person name="Stolte C."/>
            <person name="Sykes S."/>
            <person name="Walk T."/>
            <person name="White J."/>
            <person name="Yandava C."/>
            <person name="Haas B."/>
            <person name="Nusbaum C."/>
            <person name="Birren B."/>
        </authorList>
    </citation>
    <scope>NUCLEOTIDE SEQUENCE</scope>
    <source>
        <strain evidence="8">R3-111a-1</strain>
    </source>
</reference>
<evidence type="ECO:0000256" key="4">
    <source>
        <dbReference type="PIRSR" id="PIRSR641708-1"/>
    </source>
</evidence>
<evidence type="ECO:0000256" key="1">
    <source>
        <dbReference type="ARBA" id="ARBA00009375"/>
    </source>
</evidence>
<dbReference type="GO" id="GO:0031119">
    <property type="term" value="P:tRNA pseudouridine synthesis"/>
    <property type="evidence" value="ECO:0007669"/>
    <property type="project" value="InterPro"/>
</dbReference>
<dbReference type="GeneID" id="20353176"/>
<dbReference type="InterPro" id="IPR020094">
    <property type="entry name" value="TruA/RsuA/RluB/E/F_N"/>
</dbReference>
<name>J3PGT8_GAET3</name>
<dbReference type="Proteomes" id="UP000006039">
    <property type="component" value="Unassembled WGS sequence"/>
</dbReference>
<dbReference type="InterPro" id="IPR020095">
    <property type="entry name" value="PsdUridine_synth_TruA_C"/>
</dbReference>
<feature type="compositionally biased region" description="Acidic residues" evidence="6">
    <location>
        <begin position="682"/>
        <end position="694"/>
    </location>
</feature>
<dbReference type="PANTHER" id="PTHR11142">
    <property type="entry name" value="PSEUDOURIDYLATE SYNTHASE"/>
    <property type="match status" value="1"/>
</dbReference>
<dbReference type="HOGENOM" id="CLU_021971_1_0_1"/>
<feature type="compositionally biased region" description="Low complexity" evidence="6">
    <location>
        <begin position="11"/>
        <end position="22"/>
    </location>
</feature>
<dbReference type="NCBIfam" id="TIGR00071">
    <property type="entry name" value="hisT_truA"/>
    <property type="match status" value="1"/>
</dbReference>
<dbReference type="InterPro" id="IPR020097">
    <property type="entry name" value="PsdUridine_synth_TruA_a/b_dom"/>
</dbReference>